<feature type="transmembrane region" description="Helical" evidence="2">
    <location>
        <begin position="39"/>
        <end position="60"/>
    </location>
</feature>
<evidence type="ECO:0000256" key="2">
    <source>
        <dbReference type="SAM" id="Phobius"/>
    </source>
</evidence>
<name>A0AAD3DVL2_9CHLO</name>
<sequence>HHCRLSLSAVLFDRVRTMDISCGISVSFKSNKNCHVSNIMWTLAGCLASTVIIFASLGSIQNQCRNEDPDLLTDIAGFSGGVLGCKKLYRYYWFITALNLVTAVFGLWSAATGALSSRRMSILGLLVIANLLTINMTNAFYSILDIPKWQDGVGRDRSHTMVAGCIITAVFQCAAIFLVGMEECPTFSCCAESCKAKACPVEPKEDTKPVETAPAPVAEVEAPAVPAAAEQPIEEPLVPNGESAVAVSVQ</sequence>
<dbReference type="AlphaFoldDB" id="A0AAD3DVL2"/>
<protein>
    <submittedName>
        <fullName evidence="3">Uncharacterized protein</fullName>
    </submittedName>
</protein>
<proteinExistence type="predicted"/>
<feature type="transmembrane region" description="Helical" evidence="2">
    <location>
        <begin position="91"/>
        <end position="110"/>
    </location>
</feature>
<feature type="non-terminal residue" evidence="3">
    <location>
        <position position="250"/>
    </location>
</feature>
<keyword evidence="4" id="KW-1185">Reference proteome</keyword>
<reference evidence="3 4" key="1">
    <citation type="journal article" date="2021" name="Sci. Rep.">
        <title>Genome sequencing of the multicellular alga Astrephomene provides insights into convergent evolution of germ-soma differentiation.</title>
        <authorList>
            <person name="Yamashita S."/>
            <person name="Yamamoto K."/>
            <person name="Matsuzaki R."/>
            <person name="Suzuki S."/>
            <person name="Yamaguchi H."/>
            <person name="Hirooka S."/>
            <person name="Minakuchi Y."/>
            <person name="Miyagishima S."/>
            <person name="Kawachi M."/>
            <person name="Toyoda A."/>
            <person name="Nozaki H."/>
        </authorList>
    </citation>
    <scope>NUCLEOTIDE SEQUENCE [LARGE SCALE GENOMIC DNA]</scope>
    <source>
        <strain evidence="3 4">NIES-4017</strain>
    </source>
</reference>
<evidence type="ECO:0000313" key="3">
    <source>
        <dbReference type="EMBL" id="GFR47472.1"/>
    </source>
</evidence>
<keyword evidence="2" id="KW-1133">Transmembrane helix</keyword>
<comment type="caution">
    <text evidence="3">The sequence shown here is derived from an EMBL/GenBank/DDBJ whole genome shotgun (WGS) entry which is preliminary data.</text>
</comment>
<evidence type="ECO:0000256" key="1">
    <source>
        <dbReference type="SAM" id="MobiDB-lite"/>
    </source>
</evidence>
<evidence type="ECO:0000313" key="4">
    <source>
        <dbReference type="Proteomes" id="UP001054857"/>
    </source>
</evidence>
<organism evidence="3 4">
    <name type="scientific">Astrephomene gubernaculifera</name>
    <dbReference type="NCBI Taxonomy" id="47775"/>
    <lineage>
        <taxon>Eukaryota</taxon>
        <taxon>Viridiplantae</taxon>
        <taxon>Chlorophyta</taxon>
        <taxon>core chlorophytes</taxon>
        <taxon>Chlorophyceae</taxon>
        <taxon>CS clade</taxon>
        <taxon>Chlamydomonadales</taxon>
        <taxon>Astrephomenaceae</taxon>
        <taxon>Astrephomene</taxon>
    </lineage>
</organism>
<accession>A0AAD3DVL2</accession>
<feature type="region of interest" description="Disordered" evidence="1">
    <location>
        <begin position="223"/>
        <end position="250"/>
    </location>
</feature>
<feature type="compositionally biased region" description="Low complexity" evidence="1">
    <location>
        <begin position="223"/>
        <end position="236"/>
    </location>
</feature>
<keyword evidence="2" id="KW-0472">Membrane</keyword>
<feature type="transmembrane region" description="Helical" evidence="2">
    <location>
        <begin position="161"/>
        <end position="179"/>
    </location>
</feature>
<keyword evidence="2" id="KW-0812">Transmembrane</keyword>
<gene>
    <name evidence="3" type="ORF">Agub_g9201</name>
</gene>
<dbReference type="EMBL" id="BMAR01000018">
    <property type="protein sequence ID" value="GFR47472.1"/>
    <property type="molecule type" value="Genomic_DNA"/>
</dbReference>
<feature type="transmembrane region" description="Helical" evidence="2">
    <location>
        <begin position="122"/>
        <end position="141"/>
    </location>
</feature>
<dbReference type="Proteomes" id="UP001054857">
    <property type="component" value="Unassembled WGS sequence"/>
</dbReference>